<dbReference type="GO" id="GO:0005634">
    <property type="term" value="C:nucleus"/>
    <property type="evidence" value="ECO:0007669"/>
    <property type="project" value="TreeGrafter"/>
</dbReference>
<evidence type="ECO:0000313" key="2">
    <source>
        <dbReference type="EMBL" id="JAC94114.1"/>
    </source>
</evidence>
<dbReference type="Pfam" id="PF10195">
    <property type="entry name" value="Phospho_p8"/>
    <property type="match status" value="1"/>
</dbReference>
<proteinExistence type="evidence at transcript level"/>
<protein>
    <submittedName>
        <fullName evidence="2">Putative dna-binding nuclear protein p8</fullName>
    </submittedName>
</protein>
<name>A0A090XCK4_IXORI</name>
<dbReference type="PANTHER" id="PTHR17149:SF4">
    <property type="entry name" value="RH17958P"/>
    <property type="match status" value="1"/>
</dbReference>
<dbReference type="GO" id="GO:0006357">
    <property type="term" value="P:regulation of transcription by RNA polymerase II"/>
    <property type="evidence" value="ECO:0007669"/>
    <property type="project" value="TreeGrafter"/>
</dbReference>
<evidence type="ECO:0000256" key="1">
    <source>
        <dbReference type="SAM" id="MobiDB-lite"/>
    </source>
</evidence>
<dbReference type="GO" id="GO:0003677">
    <property type="term" value="F:DNA binding"/>
    <property type="evidence" value="ECO:0007669"/>
    <property type="project" value="UniProtKB-KW"/>
</dbReference>
<dbReference type="GO" id="GO:0008285">
    <property type="term" value="P:negative regulation of cell population proliferation"/>
    <property type="evidence" value="ECO:0007669"/>
    <property type="project" value="TreeGrafter"/>
</dbReference>
<dbReference type="AlphaFoldDB" id="A0A090XCK4"/>
<accession>A0A090XCK4</accession>
<keyword evidence="2" id="KW-0238">DNA-binding</keyword>
<feature type="region of interest" description="Disordered" evidence="1">
    <location>
        <begin position="25"/>
        <end position="48"/>
    </location>
</feature>
<dbReference type="EMBL" id="GBIH01000596">
    <property type="protein sequence ID" value="JAC94114.1"/>
    <property type="molecule type" value="mRNA"/>
</dbReference>
<dbReference type="GO" id="GO:0045786">
    <property type="term" value="P:negative regulation of cell cycle"/>
    <property type="evidence" value="ECO:0007669"/>
    <property type="project" value="TreeGrafter"/>
</dbReference>
<dbReference type="PANTHER" id="PTHR17149">
    <property type="entry name" value="NUCLEAR PROTEIN 1 AND 2"/>
    <property type="match status" value="1"/>
</dbReference>
<organism evidence="2">
    <name type="scientific">Ixodes ricinus</name>
    <name type="common">Common tick</name>
    <name type="synonym">Acarus ricinus</name>
    <dbReference type="NCBI Taxonomy" id="34613"/>
    <lineage>
        <taxon>Eukaryota</taxon>
        <taxon>Metazoa</taxon>
        <taxon>Ecdysozoa</taxon>
        <taxon>Arthropoda</taxon>
        <taxon>Chelicerata</taxon>
        <taxon>Arachnida</taxon>
        <taxon>Acari</taxon>
        <taxon>Parasitiformes</taxon>
        <taxon>Ixodida</taxon>
        <taxon>Ixodoidea</taxon>
        <taxon>Ixodidae</taxon>
        <taxon>Ixodinae</taxon>
        <taxon>Ixodes</taxon>
    </lineage>
</organism>
<dbReference type="InterPro" id="IPR018792">
    <property type="entry name" value="NUPR1-like"/>
</dbReference>
<sequence length="85" mass="9915">MSESHFDEYEHYDFDQDKFIFAGHSASSGRSREVSEHTNHHDPNGHARKLVTKMVNTERNPQELGWRQDPNPAKRSLYTSCGVRR</sequence>
<reference evidence="2" key="1">
    <citation type="journal article" date="2015" name="PLoS Negl. Trop. Dis.">
        <title>Deep Sequencing Analysis of the Ixodes ricinus Haemocytome.</title>
        <authorList>
            <person name="Kotsyfakis M."/>
            <person name="Kopacek P."/>
            <person name="Franta Z."/>
            <person name="Pedra J.H."/>
            <person name="Ribeiro J.M."/>
        </authorList>
    </citation>
    <scope>NUCLEOTIDE SEQUENCE</scope>
</reference>
<feature type="compositionally biased region" description="Basic and acidic residues" evidence="1">
    <location>
        <begin position="30"/>
        <end position="45"/>
    </location>
</feature>
<feature type="region of interest" description="Disordered" evidence="1">
    <location>
        <begin position="61"/>
        <end position="85"/>
    </location>
</feature>